<dbReference type="OrthoDB" id="4273937at2"/>
<dbReference type="InterPro" id="IPR035992">
    <property type="entry name" value="Ricin_B-like_lectins"/>
</dbReference>
<sequence>MTFTGRTAAVTAAAGALMLLTPSISHADSTSFVNWGSRKCLEIENSSSRNGARAQQWDCNGQDGAAWEWEWVGPGRQYWIRNAHNGKCLEVADSRRDNGAPVQLWDCSKTARGQLWLKPPAGSWEITNYGSGKALEVENSSTRNGARVQQWTWTGADGQKWY</sequence>
<dbReference type="InterPro" id="IPR000772">
    <property type="entry name" value="Ricin_B_lectin"/>
</dbReference>
<dbReference type="SUPFAM" id="SSF50370">
    <property type="entry name" value="Ricin B-like lectins"/>
    <property type="match status" value="1"/>
</dbReference>
<feature type="chain" id="PRO_5023807952" description="Ricin B lectin domain-containing protein" evidence="1">
    <location>
        <begin position="28"/>
        <end position="162"/>
    </location>
</feature>
<protein>
    <recommendedName>
        <fullName evidence="2">Ricin B lectin domain-containing protein</fullName>
    </recommendedName>
</protein>
<dbReference type="KEGG" id="salw:CP975_34760"/>
<accession>A0A5J6HNU8</accession>
<dbReference type="AlphaFoldDB" id="A0A5J6HNU8"/>
<proteinExistence type="predicted"/>
<dbReference type="Proteomes" id="UP000326553">
    <property type="component" value="Chromosome"/>
</dbReference>
<dbReference type="Pfam" id="PF00652">
    <property type="entry name" value="Ricin_B_lectin"/>
    <property type="match status" value="1"/>
</dbReference>
<dbReference type="PROSITE" id="PS50231">
    <property type="entry name" value="RICIN_B_LECTIN"/>
    <property type="match status" value="1"/>
</dbReference>
<keyword evidence="1" id="KW-0732">Signal</keyword>
<keyword evidence="4" id="KW-1185">Reference proteome</keyword>
<dbReference type="SMART" id="SM00458">
    <property type="entry name" value="RICIN"/>
    <property type="match status" value="1"/>
</dbReference>
<feature type="signal peptide" evidence="1">
    <location>
        <begin position="1"/>
        <end position="27"/>
    </location>
</feature>
<evidence type="ECO:0000259" key="2">
    <source>
        <dbReference type="SMART" id="SM00458"/>
    </source>
</evidence>
<name>A0A5J6HNU8_STRAD</name>
<reference evidence="3 4" key="1">
    <citation type="submission" date="2017-09" db="EMBL/GenBank/DDBJ databases">
        <authorList>
            <person name="Lee N."/>
            <person name="Cho B.-K."/>
        </authorList>
    </citation>
    <scope>NUCLEOTIDE SEQUENCE [LARGE SCALE GENOMIC DNA]</scope>
    <source>
        <strain evidence="3 4">ATCC 12461</strain>
    </source>
</reference>
<feature type="domain" description="Ricin B lectin" evidence="2">
    <location>
        <begin position="29"/>
        <end position="162"/>
    </location>
</feature>
<dbReference type="EMBL" id="CP023695">
    <property type="protein sequence ID" value="QEV21979.1"/>
    <property type="molecule type" value="Genomic_DNA"/>
</dbReference>
<evidence type="ECO:0000256" key="1">
    <source>
        <dbReference type="SAM" id="SignalP"/>
    </source>
</evidence>
<organism evidence="3 4">
    <name type="scientific">Streptomyces alboniger</name>
    <dbReference type="NCBI Taxonomy" id="132473"/>
    <lineage>
        <taxon>Bacteria</taxon>
        <taxon>Bacillati</taxon>
        <taxon>Actinomycetota</taxon>
        <taxon>Actinomycetes</taxon>
        <taxon>Kitasatosporales</taxon>
        <taxon>Streptomycetaceae</taxon>
        <taxon>Streptomyces</taxon>
        <taxon>Streptomyces aurantiacus group</taxon>
    </lineage>
</organism>
<gene>
    <name evidence="3" type="ORF">CP975_34760</name>
</gene>
<evidence type="ECO:0000313" key="4">
    <source>
        <dbReference type="Proteomes" id="UP000326553"/>
    </source>
</evidence>
<dbReference type="Gene3D" id="2.80.10.50">
    <property type="match status" value="3"/>
</dbReference>
<dbReference type="RefSeq" id="WP_150477744.1">
    <property type="nucleotide sequence ID" value="NZ_CP023695.1"/>
</dbReference>
<dbReference type="CDD" id="cd00161">
    <property type="entry name" value="beta-trefoil_Ricin-like"/>
    <property type="match status" value="1"/>
</dbReference>
<evidence type="ECO:0000313" key="3">
    <source>
        <dbReference type="EMBL" id="QEV21979.1"/>
    </source>
</evidence>